<dbReference type="PANTHER" id="PTHR48207">
    <property type="entry name" value="SUCCINATE--HYDROXYMETHYLGLUTARATE COA-TRANSFERASE"/>
    <property type="match status" value="1"/>
</dbReference>
<feature type="region of interest" description="Disordered" evidence="2">
    <location>
        <begin position="394"/>
        <end position="429"/>
    </location>
</feature>
<dbReference type="InterPro" id="IPR044855">
    <property type="entry name" value="CoA-Trfase_III_dom3_sf"/>
</dbReference>
<feature type="region of interest" description="Disordered" evidence="2">
    <location>
        <begin position="1"/>
        <end position="20"/>
    </location>
</feature>
<dbReference type="SUPFAM" id="SSF89796">
    <property type="entry name" value="CoA-transferase family III (CaiB/BaiF)"/>
    <property type="match status" value="1"/>
</dbReference>
<comment type="caution">
    <text evidence="3">The sequence shown here is derived from an EMBL/GenBank/DDBJ whole genome shotgun (WGS) entry which is preliminary data.</text>
</comment>
<dbReference type="EMBL" id="QMEY01000005">
    <property type="protein sequence ID" value="RBQ19302.1"/>
    <property type="molecule type" value="Genomic_DNA"/>
</dbReference>
<reference evidence="3 4" key="1">
    <citation type="submission" date="2018-06" db="EMBL/GenBank/DDBJ databases">
        <title>Sphaerisporangium craniellae sp. nov., isolated from a marine sponge in the South China Sea.</title>
        <authorList>
            <person name="Li L."/>
        </authorList>
    </citation>
    <scope>NUCLEOTIDE SEQUENCE [LARGE SCALE GENOMIC DNA]</scope>
    <source>
        <strain evidence="3 4">LHW63015</strain>
    </source>
</reference>
<proteinExistence type="predicted"/>
<dbReference type="Gene3D" id="3.30.1540.10">
    <property type="entry name" value="formyl-coa transferase, domain 3"/>
    <property type="match status" value="1"/>
</dbReference>
<evidence type="ECO:0000256" key="2">
    <source>
        <dbReference type="SAM" id="MobiDB-lite"/>
    </source>
</evidence>
<keyword evidence="1 3" id="KW-0808">Transferase</keyword>
<keyword evidence="4" id="KW-1185">Reference proteome</keyword>
<protein>
    <submittedName>
        <fullName evidence="3">CoA transferase</fullName>
    </submittedName>
</protein>
<feature type="compositionally biased region" description="Basic and acidic residues" evidence="2">
    <location>
        <begin position="1"/>
        <end position="17"/>
    </location>
</feature>
<dbReference type="InterPro" id="IPR023606">
    <property type="entry name" value="CoA-Trfase_III_dom_1_sf"/>
</dbReference>
<dbReference type="InterPro" id="IPR050483">
    <property type="entry name" value="CoA-transferase_III_domain"/>
</dbReference>
<dbReference type="GO" id="GO:0008410">
    <property type="term" value="F:CoA-transferase activity"/>
    <property type="evidence" value="ECO:0007669"/>
    <property type="project" value="TreeGrafter"/>
</dbReference>
<accession>A0A366M1J0</accession>
<evidence type="ECO:0000313" key="3">
    <source>
        <dbReference type="EMBL" id="RBQ19302.1"/>
    </source>
</evidence>
<dbReference type="Gene3D" id="3.40.50.10540">
    <property type="entry name" value="Crotonobetainyl-coa:carnitine coa-transferase, domain 1"/>
    <property type="match status" value="1"/>
</dbReference>
<name>A0A366M1J0_9ACTN</name>
<gene>
    <name evidence="3" type="ORF">DP939_15330</name>
</gene>
<dbReference type="InterPro" id="IPR003673">
    <property type="entry name" value="CoA-Trfase_fam_III"/>
</dbReference>
<feature type="compositionally biased region" description="Low complexity" evidence="2">
    <location>
        <begin position="417"/>
        <end position="429"/>
    </location>
</feature>
<sequence length="429" mass="44848">MREVAISRPSDNGDRPAEAAPPLAGVRVADFSRVLAGPYATMLLAELGADVVKVEHPVHGDETRSWGPPEAGGEAAYYLAVNRNKRNIALDLKHPEGRAVARRLCDRADVIIENFRPGVADRLGIGYEAVRRSNPGVVYCSITGFGGADRPGFDAVVQAESGLMHITGETPTKVGVAIADVLAGLNAAVAILGPLHRRALTGTGCRVEVSLLQSALSGLVNVAQSALVTGEEAGRYGNAHPTVVPYQTFATADGEITVAAGNDGLYRALCHAIGRPDLAGDPRFSSNPGRIVNRDALIAELEAVFGTRTAGEWTGVLTEAGVPVGKIRGVLEAIRAADQPATVTVAHPTAGPLELMRTGFAVGGYTPRRDPPPLHGQHTRPLLAELGLTEAEIGRLEQAGVVRQAPDPPPPPPLPHSTPSTPSAPKESR</sequence>
<evidence type="ECO:0000256" key="1">
    <source>
        <dbReference type="ARBA" id="ARBA00022679"/>
    </source>
</evidence>
<evidence type="ECO:0000313" key="4">
    <source>
        <dbReference type="Proteomes" id="UP000253303"/>
    </source>
</evidence>
<dbReference type="Pfam" id="PF02515">
    <property type="entry name" value="CoA_transf_3"/>
    <property type="match status" value="1"/>
</dbReference>
<dbReference type="PANTHER" id="PTHR48207:SF3">
    <property type="entry name" value="SUCCINATE--HYDROXYMETHYLGLUTARATE COA-TRANSFERASE"/>
    <property type="match status" value="1"/>
</dbReference>
<dbReference type="AlphaFoldDB" id="A0A366M1J0"/>
<feature type="compositionally biased region" description="Pro residues" evidence="2">
    <location>
        <begin position="406"/>
        <end position="416"/>
    </location>
</feature>
<dbReference type="Proteomes" id="UP000253303">
    <property type="component" value="Unassembled WGS sequence"/>
</dbReference>
<organism evidence="3 4">
    <name type="scientific">Spongiactinospora rosea</name>
    <dbReference type="NCBI Taxonomy" id="2248750"/>
    <lineage>
        <taxon>Bacteria</taxon>
        <taxon>Bacillati</taxon>
        <taxon>Actinomycetota</taxon>
        <taxon>Actinomycetes</taxon>
        <taxon>Streptosporangiales</taxon>
        <taxon>Streptosporangiaceae</taxon>
        <taxon>Spongiactinospora</taxon>
    </lineage>
</organism>
<dbReference type="OrthoDB" id="4251672at2"/>